<evidence type="ECO:0000256" key="2">
    <source>
        <dbReference type="ARBA" id="ARBA00022737"/>
    </source>
</evidence>
<dbReference type="InterPro" id="IPR013783">
    <property type="entry name" value="Ig-like_fold"/>
</dbReference>
<keyword evidence="2" id="KW-0677">Repeat</keyword>
<dbReference type="SMART" id="SM00612">
    <property type="entry name" value="Kelch"/>
    <property type="match status" value="2"/>
</dbReference>
<dbReference type="Gene3D" id="2.120.10.80">
    <property type="entry name" value="Kelch-type beta propeller"/>
    <property type="match status" value="1"/>
</dbReference>
<dbReference type="Proteomes" id="UP001301442">
    <property type="component" value="Chromosome"/>
</dbReference>
<dbReference type="Gene3D" id="2.60.40.10">
    <property type="entry name" value="Immunoglobulins"/>
    <property type="match status" value="1"/>
</dbReference>
<feature type="domain" description="Pesticidal crystal protein Cry22Aa Ig-like" evidence="3">
    <location>
        <begin position="30"/>
        <end position="101"/>
    </location>
</feature>
<dbReference type="PANTHER" id="PTHR24412">
    <property type="entry name" value="KELCH PROTEIN"/>
    <property type="match status" value="1"/>
</dbReference>
<dbReference type="Pfam" id="PF16403">
    <property type="entry name" value="Bact_surface_Ig-like"/>
    <property type="match status" value="1"/>
</dbReference>
<dbReference type="Gene3D" id="2.60.40.2030">
    <property type="match status" value="1"/>
</dbReference>
<protein>
    <submittedName>
        <fullName evidence="4">DUF5011 domain-containing protein</fullName>
    </submittedName>
</protein>
<dbReference type="EMBL" id="CP136600">
    <property type="protein sequence ID" value="WOH36617.1"/>
    <property type="molecule type" value="Genomic_DNA"/>
</dbReference>
<dbReference type="InterPro" id="IPR006652">
    <property type="entry name" value="Kelch_1"/>
</dbReference>
<dbReference type="InterPro" id="IPR038081">
    <property type="entry name" value="CalX-like_sf"/>
</dbReference>
<name>A0ABZ0GL52_9GAMM</name>
<dbReference type="InterPro" id="IPR032179">
    <property type="entry name" value="Cry22Aa_Ig-like"/>
</dbReference>
<evidence type="ECO:0000259" key="3">
    <source>
        <dbReference type="Pfam" id="PF16403"/>
    </source>
</evidence>
<keyword evidence="1" id="KW-0880">Kelch repeat</keyword>
<accession>A0ABZ0GL52</accession>
<evidence type="ECO:0000313" key="5">
    <source>
        <dbReference type="Proteomes" id="UP001301442"/>
    </source>
</evidence>
<proteinExistence type="predicted"/>
<organism evidence="4 5">
    <name type="scientific">Thalassotalea fonticola</name>
    <dbReference type="NCBI Taxonomy" id="3065649"/>
    <lineage>
        <taxon>Bacteria</taxon>
        <taxon>Pseudomonadati</taxon>
        <taxon>Pseudomonadota</taxon>
        <taxon>Gammaproteobacteria</taxon>
        <taxon>Alteromonadales</taxon>
        <taxon>Colwelliaceae</taxon>
        <taxon>Thalassotalea</taxon>
    </lineage>
</organism>
<dbReference type="PROSITE" id="PS51257">
    <property type="entry name" value="PROKAR_LIPOPROTEIN"/>
    <property type="match status" value="1"/>
</dbReference>
<dbReference type="SUPFAM" id="SSF117281">
    <property type="entry name" value="Kelch motif"/>
    <property type="match status" value="1"/>
</dbReference>
<dbReference type="PANTHER" id="PTHR24412:SF489">
    <property type="entry name" value="RING FINGER DOMAIN AND KELCH REPEAT-CONTAINING PROTEIN DDB_G0271372"/>
    <property type="match status" value="1"/>
</dbReference>
<dbReference type="InterPro" id="IPR015915">
    <property type="entry name" value="Kelch-typ_b-propeller"/>
</dbReference>
<dbReference type="Pfam" id="PF01344">
    <property type="entry name" value="Kelch_1"/>
    <property type="match status" value="1"/>
</dbReference>
<keyword evidence="5" id="KW-1185">Reference proteome</keyword>
<dbReference type="SUPFAM" id="SSF141072">
    <property type="entry name" value="CalX-like"/>
    <property type="match status" value="1"/>
</dbReference>
<dbReference type="RefSeq" id="WP_348395429.1">
    <property type="nucleotide sequence ID" value="NZ_CP136600.1"/>
</dbReference>
<reference evidence="4 5" key="1">
    <citation type="submission" date="2023-09" db="EMBL/GenBank/DDBJ databases">
        <authorList>
            <person name="Qi X."/>
        </authorList>
    </citation>
    <scope>NUCLEOTIDE SEQUENCE [LARGE SCALE GENOMIC DNA]</scope>
    <source>
        <strain evidence="4 5">S1-1</strain>
    </source>
</reference>
<sequence length="483" mass="53148">MKHLLIIVLSLLTVACGGGGESDTDTSPNIEVVGAAVISIYIGETYKDLGATAEDDIDQDINDKIIITTDLDTSVEGVYEVIYTVTDSGGNTATTTRAVEVKSPIYALSFTDPNLTLYEGSYTHRFYFEFDVIEKVDKVVNFNIQESSTAESDIDYRLISSEFTVFKGLNRGYIELELLDDDFDEGSEVIDISLVDPNLKEIVFIQITLDDKTTTAVAHNDLPSSAITSPVSIIDDYMYIMGSRSIDKYNLIDEVSSTNSAPAVDNSYGDSIVYNEEIYFYTGGSLYNVNEKDFNYELISQAPIFLEWTAELQVLNNELYVIGGKTIDESSSTIVQAFNFDTQTWSSKSDLNHNRYGGATGIVNGEIFVFGGNYSSGTSEKYDPKSNTWVYITANAKLAGSFSFSTAISNGNFIEIITSDISAETSVLRYNALADSWSEFVVDTPSKMSMDSMLYKGRTYLVGGFRGDEGSSKGLHSYYIGDN</sequence>
<evidence type="ECO:0000313" key="4">
    <source>
        <dbReference type="EMBL" id="WOH36617.1"/>
    </source>
</evidence>
<gene>
    <name evidence="4" type="ORF">RI844_14735</name>
</gene>
<evidence type="ECO:0000256" key="1">
    <source>
        <dbReference type="ARBA" id="ARBA00022441"/>
    </source>
</evidence>